<evidence type="ECO:0000313" key="3">
    <source>
        <dbReference type="Proteomes" id="UP000092460"/>
    </source>
</evidence>
<dbReference type="AlphaFoldDB" id="A0A1B0B758"/>
<keyword evidence="3" id="KW-1185">Reference proteome</keyword>
<name>A0A1B0B758_9MUSC</name>
<reference evidence="3" key="1">
    <citation type="submission" date="2015-01" db="EMBL/GenBank/DDBJ databases">
        <authorList>
            <person name="Aksoy S."/>
            <person name="Warren W."/>
            <person name="Wilson R.K."/>
        </authorList>
    </citation>
    <scope>NUCLEOTIDE SEQUENCE [LARGE SCALE GENOMIC DNA]</scope>
    <source>
        <strain evidence="3">IAEA</strain>
    </source>
</reference>
<organism evidence="2 3">
    <name type="scientific">Glossina palpalis gambiensis</name>
    <dbReference type="NCBI Taxonomy" id="67801"/>
    <lineage>
        <taxon>Eukaryota</taxon>
        <taxon>Metazoa</taxon>
        <taxon>Ecdysozoa</taxon>
        <taxon>Arthropoda</taxon>
        <taxon>Hexapoda</taxon>
        <taxon>Insecta</taxon>
        <taxon>Pterygota</taxon>
        <taxon>Neoptera</taxon>
        <taxon>Endopterygota</taxon>
        <taxon>Diptera</taxon>
        <taxon>Brachycera</taxon>
        <taxon>Muscomorpha</taxon>
        <taxon>Hippoboscoidea</taxon>
        <taxon>Glossinidae</taxon>
        <taxon>Glossina</taxon>
    </lineage>
</organism>
<dbReference type="VEuPathDB" id="VectorBase:GPPI021043"/>
<accession>A0A1B0B758</accession>
<keyword evidence="1" id="KW-1133">Transmembrane helix</keyword>
<protein>
    <submittedName>
        <fullName evidence="2">Uncharacterized protein</fullName>
    </submittedName>
</protein>
<dbReference type="EnsemblMetazoa" id="GPPI021043-RA">
    <property type="protein sequence ID" value="GPPI021043-PA"/>
    <property type="gene ID" value="GPPI021043"/>
</dbReference>
<keyword evidence="1" id="KW-0472">Membrane</keyword>
<dbReference type="Proteomes" id="UP000092460">
    <property type="component" value="Unassembled WGS sequence"/>
</dbReference>
<reference evidence="2" key="2">
    <citation type="submission" date="2020-05" db="UniProtKB">
        <authorList>
            <consortium name="EnsemblMetazoa"/>
        </authorList>
    </citation>
    <scope>IDENTIFICATION</scope>
    <source>
        <strain evidence="2">IAEA</strain>
    </source>
</reference>
<keyword evidence="1" id="KW-0812">Transmembrane</keyword>
<proteinExistence type="predicted"/>
<sequence length="75" mass="8561">MYLPIYASISSINIVFLSLALMLPNDSLFYFQYCNEFAAQNHGIIPYDSESSSLEESEVQFSGFDYFYGINYTVA</sequence>
<dbReference type="EMBL" id="JXJN01009404">
    <property type="status" value="NOT_ANNOTATED_CDS"/>
    <property type="molecule type" value="Genomic_DNA"/>
</dbReference>
<evidence type="ECO:0000313" key="2">
    <source>
        <dbReference type="EnsemblMetazoa" id="GPPI021043-PA"/>
    </source>
</evidence>
<evidence type="ECO:0000256" key="1">
    <source>
        <dbReference type="SAM" id="Phobius"/>
    </source>
</evidence>
<feature type="transmembrane region" description="Helical" evidence="1">
    <location>
        <begin position="6"/>
        <end position="23"/>
    </location>
</feature>